<feature type="region of interest" description="Disordered" evidence="1">
    <location>
        <begin position="41"/>
        <end position="65"/>
    </location>
</feature>
<name>V5YTY8_SERMA</name>
<reference evidence="2" key="1">
    <citation type="submission" date="2013-12" db="EMBL/GenBank/DDBJ databases">
        <title>Genetic environments surrounding aac(6')-Ial.</title>
        <authorList>
            <person name="Tada T."/>
            <person name="Miyoshi-Akiyama T."/>
            <person name="Kirikae T."/>
        </authorList>
    </citation>
    <scope>NUCLEOTIDE SEQUENCE</scope>
    <source>
        <strain evidence="2">IOMTU 115</strain>
    </source>
</reference>
<dbReference type="AlphaFoldDB" id="V5YTY8"/>
<feature type="compositionally biased region" description="Basic and acidic residues" evidence="1">
    <location>
        <begin position="102"/>
        <end position="122"/>
    </location>
</feature>
<sequence length="340" mass="38117">MIAITFGVLGELPNNRGAASAPDNRLWLFLRQAIVAAIDPGVDQQGERQDARHHAERYADRDVEEVDNQHLDTDKHQDHRQAVFQHRETFRHVGQQEVHGAQTHDGEQVRGQDDERIGGHGEDRRNAVHRENHVAQFHQDQHQHQRGGEQDAVAAHEETLAFQAVGHAQAAAQPFHQRFVADRRVIFLRQRHFNTGEQQESAEQIQQPLELADQPAAGEDHDGAQHDCAQHAVDQHPPLQVGRHGEVAEQHQPDEHIIHRQRFFDQVTGQEGQRLGIGDGAPGGFIQVVPETEVEQQGEADPHQRPTGGLLHSHGVRAFTALQQEIDCEHHDYDGGEAAP</sequence>
<feature type="region of interest" description="Disordered" evidence="1">
    <location>
        <begin position="96"/>
        <end position="122"/>
    </location>
</feature>
<feature type="compositionally biased region" description="Basic and acidic residues" evidence="1">
    <location>
        <begin position="45"/>
        <end position="65"/>
    </location>
</feature>
<protein>
    <submittedName>
        <fullName evidence="2">Inner membrane protein</fullName>
    </submittedName>
</protein>
<evidence type="ECO:0000256" key="1">
    <source>
        <dbReference type="SAM" id="MobiDB-lite"/>
    </source>
</evidence>
<gene>
    <name evidence="2" type="primary">alx</name>
</gene>
<evidence type="ECO:0000313" key="2">
    <source>
        <dbReference type="EMBL" id="BAO21030.1"/>
    </source>
</evidence>
<organism evidence="2">
    <name type="scientific">Serratia marcescens</name>
    <dbReference type="NCBI Taxonomy" id="615"/>
    <lineage>
        <taxon>Bacteria</taxon>
        <taxon>Pseudomonadati</taxon>
        <taxon>Pseudomonadota</taxon>
        <taxon>Gammaproteobacteria</taxon>
        <taxon>Enterobacterales</taxon>
        <taxon>Yersiniaceae</taxon>
        <taxon>Serratia</taxon>
    </lineage>
</organism>
<accession>V5YTY8</accession>
<dbReference type="EMBL" id="AB894481">
    <property type="protein sequence ID" value="BAO21030.1"/>
    <property type="molecule type" value="Genomic_DNA"/>
</dbReference>
<proteinExistence type="predicted"/>